<protein>
    <submittedName>
        <fullName evidence="2">Uncharacterized protein</fullName>
    </submittedName>
</protein>
<evidence type="ECO:0000256" key="1">
    <source>
        <dbReference type="SAM" id="MobiDB-lite"/>
    </source>
</evidence>
<reference evidence="2 3" key="1">
    <citation type="submission" date="2014-07" db="EMBL/GenBank/DDBJ databases">
        <title>Methanogenic archaea and the global carbon cycle.</title>
        <authorList>
            <person name="Henriksen J.R."/>
            <person name="Luke J."/>
            <person name="Reinhart S."/>
            <person name="Benedict M.N."/>
            <person name="Youngblut N.D."/>
            <person name="Metcalf M.E."/>
            <person name="Whitaker R.J."/>
            <person name="Metcalf W.W."/>
        </authorList>
    </citation>
    <scope>NUCLEOTIDE SEQUENCE [LARGE SCALE GENOMIC DNA]</scope>
    <source>
        <strain evidence="3">ATCC 43570 / DSM 1825 / OCM 12 / VKM B-1830 / TM-1</strain>
    </source>
</reference>
<feature type="compositionally biased region" description="Basic and acidic residues" evidence="1">
    <location>
        <begin position="9"/>
        <end position="32"/>
    </location>
</feature>
<accession>A0A0E3KY26</accession>
<organism evidence="2 3">
    <name type="scientific">Methanosarcina thermophila (strain ATCC 43570 / DSM 1825 / OCM 12 / VKM B-1830 / TM-1)</name>
    <dbReference type="NCBI Taxonomy" id="523844"/>
    <lineage>
        <taxon>Archaea</taxon>
        <taxon>Methanobacteriati</taxon>
        <taxon>Methanobacteriota</taxon>
        <taxon>Stenosarchaea group</taxon>
        <taxon>Methanomicrobia</taxon>
        <taxon>Methanosarcinales</taxon>
        <taxon>Methanosarcinaceae</taxon>
        <taxon>Methanosarcina</taxon>
    </lineage>
</organism>
<dbReference type="EMBL" id="CP009501">
    <property type="protein sequence ID" value="AKB12110.1"/>
    <property type="molecule type" value="Genomic_DNA"/>
</dbReference>
<gene>
    <name evidence="2" type="ORF">MSTHT_0352</name>
</gene>
<evidence type="ECO:0000313" key="3">
    <source>
        <dbReference type="Proteomes" id="UP000066529"/>
    </source>
</evidence>
<dbReference type="Proteomes" id="UP000066529">
    <property type="component" value="Chromosome"/>
</dbReference>
<dbReference type="GeneID" id="41601639"/>
<feature type="region of interest" description="Disordered" evidence="1">
    <location>
        <begin position="1"/>
        <end position="84"/>
    </location>
</feature>
<evidence type="ECO:0000313" key="2">
    <source>
        <dbReference type="EMBL" id="AKB12110.1"/>
    </source>
</evidence>
<dbReference type="OrthoDB" id="137746at2157"/>
<dbReference type="AlphaFoldDB" id="A0A0E3KY26"/>
<sequence>MDILKKIFGKKEAETRMESKKARDDARRERIKTPSPSKTSIIDKVKSQKEQNAKKAPKGKAERAAQKAAQKSAQKTARKAVKRR</sequence>
<dbReference type="KEGG" id="mthr:MSTHT_0352"/>
<dbReference type="PATRIC" id="fig|523844.20.peg.458"/>
<dbReference type="HOGENOM" id="CLU_2519825_0_0_2"/>
<proteinExistence type="predicted"/>
<name>A0A0E3KY26_METTT</name>
<dbReference type="RefSeq" id="WP_048166332.1">
    <property type="nucleotide sequence ID" value="NZ_CP009501.1"/>
</dbReference>
<feature type="compositionally biased region" description="Low complexity" evidence="1">
    <location>
        <begin position="66"/>
        <end position="75"/>
    </location>
</feature>
<feature type="compositionally biased region" description="Basic and acidic residues" evidence="1">
    <location>
        <begin position="41"/>
        <end position="65"/>
    </location>
</feature>